<organism evidence="6 7">
    <name type="scientific">Chionoecetes opilio</name>
    <name type="common">Atlantic snow crab</name>
    <name type="synonym">Cancer opilio</name>
    <dbReference type="NCBI Taxonomy" id="41210"/>
    <lineage>
        <taxon>Eukaryota</taxon>
        <taxon>Metazoa</taxon>
        <taxon>Ecdysozoa</taxon>
        <taxon>Arthropoda</taxon>
        <taxon>Crustacea</taxon>
        <taxon>Multicrustacea</taxon>
        <taxon>Malacostraca</taxon>
        <taxon>Eumalacostraca</taxon>
        <taxon>Eucarida</taxon>
        <taxon>Decapoda</taxon>
        <taxon>Pleocyemata</taxon>
        <taxon>Brachyura</taxon>
        <taxon>Eubrachyura</taxon>
        <taxon>Majoidea</taxon>
        <taxon>Majidae</taxon>
        <taxon>Chionoecetes</taxon>
    </lineage>
</organism>
<sequence>MEGGGRECVVPKGSEEEQPSAKRQCRPEEEQPCLVDPLELRSAILHSLKEPLVLHGYLAPRQGGGGGGWPCLQWDVDEWMQVFGDSELNFRLAPRLGAGDTLAAPQWERECLKCVMTFEHFMDWVKGVTSCTTTCGREVNCDTHWAYFDYYYLRCLAGKGRLHQAMDWGALGFPERGVEESTLWVGSPGANTPCHIDTYGCNLVVQVSGRKRWVLFPESQSGGLAATRIPYEESSIYSGAGFPRPSLHAHPALAATTPHVVTLEPGDALLVPRHWWHSVENLEVAVSINTWLEVPQDGAERVREALVMFQVASLCHGVTWVDLVRQVFNPNMLDVASMTSSSVLNLLMHKALSPRDNSAGEPNADSDGASASEGTGDSSPEGVPGASQGPGRWQDAEWLARHSIERVPSMPFAQYLQGIQGSEGAKSKAKVVVEGEEEECGYSSDLKLLIDAFTDRRVIDALMAALDDKIEARELRRKANAPAERLVHHSAQPARVSQ</sequence>
<dbReference type="AlphaFoldDB" id="A0A8J4YWN8"/>
<dbReference type="SUPFAM" id="SSF51197">
    <property type="entry name" value="Clavaminate synthase-like"/>
    <property type="match status" value="1"/>
</dbReference>
<feature type="domain" description="JmjC" evidence="5">
    <location>
        <begin position="145"/>
        <end position="307"/>
    </location>
</feature>
<comment type="function">
    <text evidence="3">May play a role in cellular stress response.</text>
</comment>
<proteinExistence type="predicted"/>
<dbReference type="Gene3D" id="2.60.120.650">
    <property type="entry name" value="Cupin"/>
    <property type="match status" value="1"/>
</dbReference>
<evidence type="ECO:0000256" key="3">
    <source>
        <dbReference type="ARBA" id="ARBA00037342"/>
    </source>
</evidence>
<keyword evidence="2" id="KW-0963">Cytoplasm</keyword>
<name>A0A8J4YWN8_CHIOP</name>
<dbReference type="Proteomes" id="UP000770661">
    <property type="component" value="Unassembled WGS sequence"/>
</dbReference>
<accession>A0A8J4YWN8</accession>
<feature type="region of interest" description="Disordered" evidence="4">
    <location>
        <begin position="1"/>
        <end position="28"/>
    </location>
</feature>
<feature type="region of interest" description="Disordered" evidence="4">
    <location>
        <begin position="354"/>
        <end position="392"/>
    </location>
</feature>
<protein>
    <submittedName>
        <fullName evidence="6">HSPB1-associated protein 1</fullName>
    </submittedName>
</protein>
<keyword evidence="7" id="KW-1185">Reference proteome</keyword>
<dbReference type="EMBL" id="JACEEZ010000619">
    <property type="protein sequence ID" value="KAG0729981.1"/>
    <property type="molecule type" value="Genomic_DNA"/>
</dbReference>
<evidence type="ECO:0000256" key="4">
    <source>
        <dbReference type="SAM" id="MobiDB-lite"/>
    </source>
</evidence>
<dbReference type="InterPro" id="IPR003347">
    <property type="entry name" value="JmjC_dom"/>
</dbReference>
<dbReference type="PROSITE" id="PS51184">
    <property type="entry name" value="JMJC"/>
    <property type="match status" value="1"/>
</dbReference>
<comment type="caution">
    <text evidence="6">The sequence shown here is derived from an EMBL/GenBank/DDBJ whole genome shotgun (WGS) entry which is preliminary data.</text>
</comment>
<evidence type="ECO:0000313" key="6">
    <source>
        <dbReference type="EMBL" id="KAG0729981.1"/>
    </source>
</evidence>
<reference evidence="6" key="1">
    <citation type="submission" date="2020-07" db="EMBL/GenBank/DDBJ databases">
        <title>The High-quality genome of the commercially important snow crab, Chionoecetes opilio.</title>
        <authorList>
            <person name="Jeong J.-H."/>
            <person name="Ryu S."/>
        </authorList>
    </citation>
    <scope>NUCLEOTIDE SEQUENCE</scope>
    <source>
        <strain evidence="6">MADBK_172401_WGS</strain>
        <tissue evidence="6">Digestive gland</tissue>
    </source>
</reference>
<dbReference type="PANTHER" id="PTHR12461">
    <property type="entry name" value="HYPOXIA-INDUCIBLE FACTOR 1 ALPHA INHIBITOR-RELATED"/>
    <property type="match status" value="1"/>
</dbReference>
<evidence type="ECO:0000313" key="7">
    <source>
        <dbReference type="Proteomes" id="UP000770661"/>
    </source>
</evidence>
<evidence type="ECO:0000256" key="2">
    <source>
        <dbReference type="ARBA" id="ARBA00022490"/>
    </source>
</evidence>
<dbReference type="GO" id="GO:0005737">
    <property type="term" value="C:cytoplasm"/>
    <property type="evidence" value="ECO:0007669"/>
    <property type="project" value="UniProtKB-SubCell"/>
</dbReference>
<dbReference type="PANTHER" id="PTHR12461:SF43">
    <property type="entry name" value="HSPB1-ASSOCIATED PROTEIN 1"/>
    <property type="match status" value="1"/>
</dbReference>
<dbReference type="InterPro" id="IPR041667">
    <property type="entry name" value="Cupin_8"/>
</dbReference>
<dbReference type="SMART" id="SM00558">
    <property type="entry name" value="JmjC"/>
    <property type="match status" value="1"/>
</dbReference>
<comment type="subcellular location">
    <subcellularLocation>
        <location evidence="1">Cytoplasm</location>
    </subcellularLocation>
</comment>
<gene>
    <name evidence="6" type="primary">HSPBAP1</name>
    <name evidence="6" type="ORF">GWK47_029237</name>
</gene>
<dbReference type="Pfam" id="PF13621">
    <property type="entry name" value="Cupin_8"/>
    <property type="match status" value="1"/>
</dbReference>
<evidence type="ECO:0000259" key="5">
    <source>
        <dbReference type="PROSITE" id="PS51184"/>
    </source>
</evidence>
<dbReference type="OrthoDB" id="438164at2759"/>
<evidence type="ECO:0000256" key="1">
    <source>
        <dbReference type="ARBA" id="ARBA00004496"/>
    </source>
</evidence>